<proteinExistence type="predicted"/>
<name>A0ABR4QBH7_9CEST</name>
<gene>
    <name evidence="1" type="ORF">TcWFU_006098</name>
</gene>
<dbReference type="Proteomes" id="UP001651158">
    <property type="component" value="Unassembled WGS sequence"/>
</dbReference>
<reference evidence="1 2" key="1">
    <citation type="journal article" date="2022" name="Front. Cell. Infect. Microbiol.">
        <title>The Genomes of Two Strains of Taenia crassiceps the Animal Model for the Study of Human Cysticercosis.</title>
        <authorList>
            <person name="Bobes R.J."/>
            <person name="Estrada K."/>
            <person name="Rios-Valencia D.G."/>
            <person name="Calderon-Gallegos A."/>
            <person name="de la Torre P."/>
            <person name="Carrero J.C."/>
            <person name="Sanchez-Flores A."/>
            <person name="Laclette J.P."/>
        </authorList>
    </citation>
    <scope>NUCLEOTIDE SEQUENCE [LARGE SCALE GENOMIC DNA]</scope>
    <source>
        <strain evidence="1">WFUcys</strain>
    </source>
</reference>
<protein>
    <submittedName>
        <fullName evidence="1">Uncharacterized protein</fullName>
    </submittedName>
</protein>
<evidence type="ECO:0000313" key="2">
    <source>
        <dbReference type="Proteomes" id="UP001651158"/>
    </source>
</evidence>
<organism evidence="1 2">
    <name type="scientific">Taenia crassiceps</name>
    <dbReference type="NCBI Taxonomy" id="6207"/>
    <lineage>
        <taxon>Eukaryota</taxon>
        <taxon>Metazoa</taxon>
        <taxon>Spiralia</taxon>
        <taxon>Lophotrochozoa</taxon>
        <taxon>Platyhelminthes</taxon>
        <taxon>Cestoda</taxon>
        <taxon>Eucestoda</taxon>
        <taxon>Cyclophyllidea</taxon>
        <taxon>Taeniidae</taxon>
        <taxon>Taenia</taxon>
    </lineage>
</organism>
<evidence type="ECO:0000313" key="1">
    <source>
        <dbReference type="EMBL" id="KAL5106911.1"/>
    </source>
</evidence>
<dbReference type="EMBL" id="JAKROA010000005">
    <property type="protein sequence ID" value="KAL5106911.1"/>
    <property type="molecule type" value="Genomic_DNA"/>
</dbReference>
<keyword evidence="2" id="KW-1185">Reference proteome</keyword>
<comment type="caution">
    <text evidence="1">The sequence shown here is derived from an EMBL/GenBank/DDBJ whole genome shotgun (WGS) entry which is preliminary data.</text>
</comment>
<sequence>MMLRVSRHGLASQRLNGCCEFGEGVTHSEVNSSGMREINLSVVMLSPVEMICLLFSKAKGATNKNASQFSPHIAVFAFGAPRGSRVHDSSRYVVARVSCSSGQILLMNFSLASK</sequence>
<accession>A0ABR4QBH7</accession>